<dbReference type="eggNOG" id="COG0784">
    <property type="taxonomic scope" value="Bacteria"/>
</dbReference>
<dbReference type="PANTHER" id="PTHR43065:SF42">
    <property type="entry name" value="TWO-COMPONENT SENSOR PPRA"/>
    <property type="match status" value="1"/>
</dbReference>
<proteinExistence type="predicted"/>
<dbReference type="InterPro" id="IPR036097">
    <property type="entry name" value="HisK_dim/P_sf"/>
</dbReference>
<dbReference type="Pfam" id="PF00512">
    <property type="entry name" value="HisKA"/>
    <property type="match status" value="1"/>
</dbReference>
<feature type="coiled-coil region" evidence="5">
    <location>
        <begin position="127"/>
        <end position="172"/>
    </location>
</feature>
<dbReference type="CDD" id="cd00082">
    <property type="entry name" value="HisKA"/>
    <property type="match status" value="1"/>
</dbReference>
<dbReference type="InterPro" id="IPR011006">
    <property type="entry name" value="CheY-like_superfamily"/>
</dbReference>
<dbReference type="InterPro" id="IPR036890">
    <property type="entry name" value="HATPase_C_sf"/>
</dbReference>
<dbReference type="SUPFAM" id="SSF55874">
    <property type="entry name" value="ATPase domain of HSP90 chaperone/DNA topoisomerase II/histidine kinase"/>
    <property type="match status" value="1"/>
</dbReference>
<keyword evidence="9" id="KW-0418">Kinase</keyword>
<evidence type="ECO:0000256" key="6">
    <source>
        <dbReference type="SAM" id="Phobius"/>
    </source>
</evidence>
<evidence type="ECO:0000259" key="8">
    <source>
        <dbReference type="PROSITE" id="PS50110"/>
    </source>
</evidence>
<keyword evidence="3 4" id="KW-0597">Phosphoprotein</keyword>
<dbReference type="FunCoup" id="Q01NK6">
    <property type="interactions" value="321"/>
</dbReference>
<keyword evidence="6" id="KW-1133">Transmembrane helix</keyword>
<keyword evidence="9" id="KW-0808">Transferase</keyword>
<protein>
    <recommendedName>
        <fullName evidence="2">histidine kinase</fullName>
        <ecNumber evidence="2">2.7.13.3</ecNumber>
    </recommendedName>
</protein>
<evidence type="ECO:0000313" key="9">
    <source>
        <dbReference type="EMBL" id="ABJ88764.1"/>
    </source>
</evidence>
<reference evidence="9" key="1">
    <citation type="submission" date="2006-10" db="EMBL/GenBank/DDBJ databases">
        <title>Complete sequence of Solibacter usitatus Ellin6076.</title>
        <authorList>
            <consortium name="US DOE Joint Genome Institute"/>
            <person name="Copeland A."/>
            <person name="Lucas S."/>
            <person name="Lapidus A."/>
            <person name="Barry K."/>
            <person name="Detter J.C."/>
            <person name="Glavina del Rio T."/>
            <person name="Hammon N."/>
            <person name="Israni S."/>
            <person name="Dalin E."/>
            <person name="Tice H."/>
            <person name="Pitluck S."/>
            <person name="Thompson L.S."/>
            <person name="Brettin T."/>
            <person name="Bruce D."/>
            <person name="Han C."/>
            <person name="Tapia R."/>
            <person name="Gilna P."/>
            <person name="Schmutz J."/>
            <person name="Larimer F."/>
            <person name="Land M."/>
            <person name="Hauser L."/>
            <person name="Kyrpides N."/>
            <person name="Mikhailova N."/>
            <person name="Janssen P.H."/>
            <person name="Kuske C.R."/>
            <person name="Richardson P."/>
        </authorList>
    </citation>
    <scope>NUCLEOTIDE SEQUENCE</scope>
    <source>
        <strain evidence="9">Ellin6076</strain>
    </source>
</reference>
<dbReference type="Pfam" id="PF00072">
    <property type="entry name" value="Response_reg"/>
    <property type="match status" value="1"/>
</dbReference>
<dbReference type="HOGENOM" id="CLU_000445_114_51_0"/>
<evidence type="ECO:0000256" key="5">
    <source>
        <dbReference type="SAM" id="Coils"/>
    </source>
</evidence>
<dbReference type="PRINTS" id="PR00344">
    <property type="entry name" value="BCTRLSENSOR"/>
</dbReference>
<keyword evidence="6" id="KW-0472">Membrane</keyword>
<evidence type="ECO:0000256" key="2">
    <source>
        <dbReference type="ARBA" id="ARBA00012438"/>
    </source>
</evidence>
<dbReference type="eggNOG" id="COG4191">
    <property type="taxonomic scope" value="Bacteria"/>
</dbReference>
<dbReference type="PROSITE" id="PS50110">
    <property type="entry name" value="RESPONSE_REGULATORY"/>
    <property type="match status" value="1"/>
</dbReference>
<dbReference type="EMBL" id="CP000473">
    <property type="protein sequence ID" value="ABJ88764.1"/>
    <property type="molecule type" value="Genomic_DNA"/>
</dbReference>
<feature type="domain" description="Response regulatory" evidence="8">
    <location>
        <begin position="432"/>
        <end position="548"/>
    </location>
</feature>
<comment type="catalytic activity">
    <reaction evidence="1">
        <text>ATP + protein L-histidine = ADP + protein N-phospho-L-histidine.</text>
        <dbReference type="EC" id="2.7.13.3"/>
    </reaction>
</comment>
<organism evidence="9">
    <name type="scientific">Solibacter usitatus (strain Ellin6076)</name>
    <dbReference type="NCBI Taxonomy" id="234267"/>
    <lineage>
        <taxon>Bacteria</taxon>
        <taxon>Pseudomonadati</taxon>
        <taxon>Acidobacteriota</taxon>
        <taxon>Terriglobia</taxon>
        <taxon>Bryobacterales</taxon>
        <taxon>Solibacteraceae</taxon>
        <taxon>Candidatus Solibacter</taxon>
    </lineage>
</organism>
<dbReference type="STRING" id="234267.Acid_7870"/>
<name>Q01NK6_SOLUE</name>
<feature type="transmembrane region" description="Helical" evidence="6">
    <location>
        <begin position="63"/>
        <end position="86"/>
    </location>
</feature>
<accession>Q01NK6</accession>
<dbReference type="PANTHER" id="PTHR43065">
    <property type="entry name" value="SENSOR HISTIDINE KINASE"/>
    <property type="match status" value="1"/>
</dbReference>
<dbReference type="InterPro" id="IPR003661">
    <property type="entry name" value="HisK_dim/P_dom"/>
</dbReference>
<dbReference type="SMART" id="SM00388">
    <property type="entry name" value="HisKA"/>
    <property type="match status" value="1"/>
</dbReference>
<dbReference type="SUPFAM" id="SSF47384">
    <property type="entry name" value="Homodimeric domain of signal transducing histidine kinase"/>
    <property type="match status" value="1"/>
</dbReference>
<dbReference type="InterPro" id="IPR001789">
    <property type="entry name" value="Sig_transdc_resp-reg_receiver"/>
</dbReference>
<feature type="transmembrane region" description="Helical" evidence="6">
    <location>
        <begin position="98"/>
        <end position="121"/>
    </location>
</feature>
<dbReference type="AlphaFoldDB" id="Q01NK6"/>
<dbReference type="InterPro" id="IPR003594">
    <property type="entry name" value="HATPase_dom"/>
</dbReference>
<evidence type="ECO:0000259" key="7">
    <source>
        <dbReference type="PROSITE" id="PS50109"/>
    </source>
</evidence>
<dbReference type="InterPro" id="IPR058544">
    <property type="entry name" value="ETR1_N"/>
</dbReference>
<dbReference type="EC" id="2.7.13.3" evidence="2"/>
<dbReference type="InterPro" id="IPR004358">
    <property type="entry name" value="Sig_transdc_His_kin-like_C"/>
</dbReference>
<evidence type="ECO:0000256" key="4">
    <source>
        <dbReference type="PROSITE-ProRule" id="PRU00169"/>
    </source>
</evidence>
<dbReference type="SMART" id="SM00387">
    <property type="entry name" value="HATPase_c"/>
    <property type="match status" value="1"/>
</dbReference>
<dbReference type="SUPFAM" id="SSF52172">
    <property type="entry name" value="CheY-like"/>
    <property type="match status" value="1"/>
</dbReference>
<dbReference type="InterPro" id="IPR005467">
    <property type="entry name" value="His_kinase_dom"/>
</dbReference>
<dbReference type="Gene3D" id="3.30.565.10">
    <property type="entry name" value="Histidine kinase-like ATPase, C-terminal domain"/>
    <property type="match status" value="1"/>
</dbReference>
<dbReference type="PROSITE" id="PS50109">
    <property type="entry name" value="HIS_KIN"/>
    <property type="match status" value="1"/>
</dbReference>
<keyword evidence="6" id="KW-0812">Transmembrane</keyword>
<evidence type="ECO:0000256" key="3">
    <source>
        <dbReference type="ARBA" id="ARBA00022553"/>
    </source>
</evidence>
<feature type="domain" description="Histidine kinase" evidence="7">
    <location>
        <begin position="188"/>
        <end position="411"/>
    </location>
</feature>
<keyword evidence="5" id="KW-0175">Coiled coil</keyword>
<dbReference type="Gene3D" id="3.40.50.2300">
    <property type="match status" value="1"/>
</dbReference>
<evidence type="ECO:0000256" key="1">
    <source>
        <dbReference type="ARBA" id="ARBA00000085"/>
    </source>
</evidence>
<feature type="transmembrane region" description="Helical" evidence="6">
    <location>
        <begin position="25"/>
        <end position="51"/>
    </location>
</feature>
<dbReference type="GO" id="GO:0000155">
    <property type="term" value="F:phosphorelay sensor kinase activity"/>
    <property type="evidence" value="ECO:0007669"/>
    <property type="project" value="InterPro"/>
</dbReference>
<dbReference type="SMART" id="SM00448">
    <property type="entry name" value="REC"/>
    <property type="match status" value="1"/>
</dbReference>
<dbReference type="KEGG" id="sus:Acid_7870"/>
<dbReference type="Pfam" id="PF02518">
    <property type="entry name" value="HATPase_c"/>
    <property type="match status" value="1"/>
</dbReference>
<sequence>MLEYFRNLFSTEFMPHGMCYLWDPAVLWVNAASDILISVSYYAIPFLLFYFVRKRRDITFNAIFVAFGMFILACGTTHLMGAVTIWHPIYRLDGVIKAITAIASAATLVMLVPMMPALIALPSPSQLEKVNRSLEREVEERRSAEDEVRRINEDLEERVARRTAEHQALEAQLIQSQKMEAIGRLAGGVAHDFNNLLTVILGYTEMLREHLEEDAVALEFGDEIHLAAHRASDLTNQLLAFSRRQMSIPRVVSLNDVVNQIEKMLRRIIGEDIRLETLLTDSIQPVKVDPTHIQQVIMNLAVNARDAMPTGGTLIIETANVELSAEYAGRHIGVEAGPYTLLAVSDTGTGMDDATKARLFEPFFTTKEQGKGTGLGLSIVYGIIKQSGGEILVYSEPGHGTAFKIYLPVATAIRETLAPEMEERDVIPAAETVLLVEDEPQVRSLTRTMLTSRGYRVLEAASVSDALKIVAEQDRPIDLLLTDIVMPGMNGMDLAREAAAARPALRVLFMSGYTEGGVIDRGVLDSETPFIQKPFTLSALDRKIREVLSPV</sequence>
<gene>
    <name evidence="9" type="ordered locus">Acid_7870</name>
</gene>
<feature type="modified residue" description="4-aspartylphosphate" evidence="4">
    <location>
        <position position="483"/>
    </location>
</feature>
<dbReference type="Pfam" id="PF25487">
    <property type="entry name" value="ETR1_N"/>
    <property type="match status" value="1"/>
</dbReference>
<dbReference type="InParanoid" id="Q01NK6"/>
<dbReference type="Gene3D" id="1.10.287.130">
    <property type="match status" value="1"/>
</dbReference>